<gene>
    <name evidence="2" type="ORF">SAMN00777080_3008</name>
</gene>
<dbReference type="InterPro" id="IPR005801">
    <property type="entry name" value="ADC_synthase"/>
</dbReference>
<dbReference type="EMBL" id="LT838813">
    <property type="protein sequence ID" value="SMD44387.1"/>
    <property type="molecule type" value="Genomic_DNA"/>
</dbReference>
<evidence type="ECO:0000259" key="1">
    <source>
        <dbReference type="Pfam" id="PF00425"/>
    </source>
</evidence>
<dbReference type="PRINTS" id="PR00095">
    <property type="entry name" value="ANTSNTHASEI"/>
</dbReference>
<dbReference type="Gene3D" id="3.60.120.10">
    <property type="entry name" value="Anthranilate synthase"/>
    <property type="match status" value="1"/>
</dbReference>
<dbReference type="Proteomes" id="UP000192333">
    <property type="component" value="Chromosome I"/>
</dbReference>
<accession>A0A1W2H623</accession>
<dbReference type="InterPro" id="IPR019999">
    <property type="entry name" value="Anth_synth_I-like"/>
</dbReference>
<name>A0A1W2H623_9BACT</name>
<dbReference type="STRING" id="758820.SAMN00777080_3008"/>
<dbReference type="GO" id="GO:0000162">
    <property type="term" value="P:L-tryptophan biosynthetic process"/>
    <property type="evidence" value="ECO:0007669"/>
    <property type="project" value="TreeGrafter"/>
</dbReference>
<dbReference type="GO" id="GO:0046820">
    <property type="term" value="F:4-amino-4-deoxychorismate synthase activity"/>
    <property type="evidence" value="ECO:0007669"/>
    <property type="project" value="TreeGrafter"/>
</dbReference>
<dbReference type="PANTHER" id="PTHR11236:SF50">
    <property type="entry name" value="AMINODEOXYCHORISMATE SYNTHASE COMPONENT 1"/>
    <property type="match status" value="1"/>
</dbReference>
<evidence type="ECO:0000313" key="2">
    <source>
        <dbReference type="EMBL" id="SMD44387.1"/>
    </source>
</evidence>
<dbReference type="SUPFAM" id="SSF56322">
    <property type="entry name" value="ADC synthase"/>
    <property type="match status" value="1"/>
</dbReference>
<dbReference type="RefSeq" id="WP_084121169.1">
    <property type="nucleotide sequence ID" value="NZ_LT838813.1"/>
</dbReference>
<reference evidence="3" key="1">
    <citation type="submission" date="2017-04" db="EMBL/GenBank/DDBJ databases">
        <authorList>
            <person name="Varghese N."/>
            <person name="Submissions S."/>
        </authorList>
    </citation>
    <scope>NUCLEOTIDE SEQUENCE [LARGE SCALE GENOMIC DNA]</scope>
    <source>
        <strain evidence="3">DSM 16537</strain>
    </source>
</reference>
<organism evidence="2 3">
    <name type="scientific">Aquiflexum balticum DSM 16537</name>
    <dbReference type="NCBI Taxonomy" id="758820"/>
    <lineage>
        <taxon>Bacteria</taxon>
        <taxon>Pseudomonadati</taxon>
        <taxon>Bacteroidota</taxon>
        <taxon>Cytophagia</taxon>
        <taxon>Cytophagales</taxon>
        <taxon>Cyclobacteriaceae</taxon>
        <taxon>Aquiflexum</taxon>
    </lineage>
</organism>
<evidence type="ECO:0000313" key="3">
    <source>
        <dbReference type="Proteomes" id="UP000192333"/>
    </source>
</evidence>
<proteinExistence type="predicted"/>
<dbReference type="AlphaFoldDB" id="A0A1W2H623"/>
<protein>
    <submittedName>
        <fullName evidence="2">Para-aminobenzoate synthetase component 1</fullName>
    </submittedName>
</protein>
<dbReference type="Pfam" id="PF00425">
    <property type="entry name" value="Chorismate_bind"/>
    <property type="match status" value="1"/>
</dbReference>
<sequence>MSTIKEFQFSSNHQFLRSLLCWADHHYTYTGFFDHNDIEYPYGGFQRVLMAAHQGFDLEIANQWFGKKEMAAILSYDYKNNIEKLKSNNRSLVDCPESIFFIPEIKIEILVDHVRIYHADPQSIFDEICALNQNHLKNPSIEISALTSRNNYFENVKDIQNNIVEGDMYELNYCLGFEFESKNWNPIEGFFDLMGKSPMPFSAFFKAESKYLICASPERFLKKTGDKLIAQPIKGTIKRGKNELEDSLLKEKLLNSEKERAENLMIVDLMRNDLSRISQTGSVKVEELFGVYPFSRVHQMISTVVSTISEKKSLMEILHATFPMGSMTGAPKIKCMELIDQYEDFKRGWFSGALGYIDETGNFDLCVVIRSIILDKESGKGYFAVGSAITYDADAAYEYEECLLKASAIVEVLQGN</sequence>
<keyword evidence="3" id="KW-1185">Reference proteome</keyword>
<feature type="domain" description="Chorismate-utilising enzyme C-terminal" evidence="1">
    <location>
        <begin position="149"/>
        <end position="405"/>
    </location>
</feature>
<dbReference type="OrthoDB" id="9803598at2"/>
<dbReference type="InterPro" id="IPR015890">
    <property type="entry name" value="Chorismate_C"/>
</dbReference>
<dbReference type="PANTHER" id="PTHR11236">
    <property type="entry name" value="AMINOBENZOATE/ANTHRANILATE SYNTHASE"/>
    <property type="match status" value="1"/>
</dbReference>